<proteinExistence type="predicted"/>
<reference evidence="1" key="2">
    <citation type="journal article" date="2022" name="New Phytol.">
        <title>Evolutionary transition to the ectomycorrhizal habit in the genomes of a hyperdiverse lineage of mushroom-forming fungi.</title>
        <authorList>
            <person name="Looney B."/>
            <person name="Miyauchi S."/>
            <person name="Morin E."/>
            <person name="Drula E."/>
            <person name="Courty P.E."/>
            <person name="Kohler A."/>
            <person name="Kuo A."/>
            <person name="LaButti K."/>
            <person name="Pangilinan J."/>
            <person name="Lipzen A."/>
            <person name="Riley R."/>
            <person name="Andreopoulos W."/>
            <person name="He G."/>
            <person name="Johnson J."/>
            <person name="Nolan M."/>
            <person name="Tritt A."/>
            <person name="Barry K.W."/>
            <person name="Grigoriev I.V."/>
            <person name="Nagy L.G."/>
            <person name="Hibbett D."/>
            <person name="Henrissat B."/>
            <person name="Matheny P.B."/>
            <person name="Labbe J."/>
            <person name="Martin F.M."/>
        </authorList>
    </citation>
    <scope>NUCLEOTIDE SEQUENCE</scope>
    <source>
        <strain evidence="1">EC-137</strain>
    </source>
</reference>
<sequence length="300" mass="33353">MPTALSYDHHYAVLGVAPHASFDEIRNAYKRLALKWHPDRHVDDKEVAAVKFVEINKAYTALTETTPRKLRKPPPKTHQANTSPPSVLAHEASYVYLRHVDVPLDSPLQPLPKPPVPQGRKTPSDPGAPTQWTFPLEVSMHELYHGTSQKFHISTGDGTNHSVKVVVPAGTQPGAKVHALPTVVFEIRERPHAYLARVITRPHDLFMCIELPWSVDGEIPEGHIAFSGPGGEDIQVTLPRGLVEGTEGAVVEGKGMPKRKGDEIVGYGNLYIRWDFFTPEKSIPSRSKWDVFKKVTSLRS</sequence>
<evidence type="ECO:0000313" key="2">
    <source>
        <dbReference type="Proteomes" id="UP000814128"/>
    </source>
</evidence>
<keyword evidence="2" id="KW-1185">Reference proteome</keyword>
<protein>
    <submittedName>
        <fullName evidence="1">Uncharacterized protein</fullName>
    </submittedName>
</protein>
<gene>
    <name evidence="1" type="ORF">K488DRAFT_88566</name>
</gene>
<dbReference type="Proteomes" id="UP000814128">
    <property type="component" value="Unassembled WGS sequence"/>
</dbReference>
<comment type="caution">
    <text evidence="1">The sequence shown here is derived from an EMBL/GenBank/DDBJ whole genome shotgun (WGS) entry which is preliminary data.</text>
</comment>
<dbReference type="EMBL" id="MU273666">
    <property type="protein sequence ID" value="KAI0029602.1"/>
    <property type="molecule type" value="Genomic_DNA"/>
</dbReference>
<reference evidence="1" key="1">
    <citation type="submission" date="2021-02" db="EMBL/GenBank/DDBJ databases">
        <authorList>
            <consortium name="DOE Joint Genome Institute"/>
            <person name="Ahrendt S."/>
            <person name="Looney B.P."/>
            <person name="Miyauchi S."/>
            <person name="Morin E."/>
            <person name="Drula E."/>
            <person name="Courty P.E."/>
            <person name="Chicoki N."/>
            <person name="Fauchery L."/>
            <person name="Kohler A."/>
            <person name="Kuo A."/>
            <person name="Labutti K."/>
            <person name="Pangilinan J."/>
            <person name="Lipzen A."/>
            <person name="Riley R."/>
            <person name="Andreopoulos W."/>
            <person name="He G."/>
            <person name="Johnson J."/>
            <person name="Barry K.W."/>
            <person name="Grigoriev I.V."/>
            <person name="Nagy L."/>
            <person name="Hibbett D."/>
            <person name="Henrissat B."/>
            <person name="Matheny P.B."/>
            <person name="Labbe J."/>
            <person name="Martin F."/>
        </authorList>
    </citation>
    <scope>NUCLEOTIDE SEQUENCE</scope>
    <source>
        <strain evidence="1">EC-137</strain>
    </source>
</reference>
<evidence type="ECO:0000313" key="1">
    <source>
        <dbReference type="EMBL" id="KAI0029602.1"/>
    </source>
</evidence>
<accession>A0ACB8QD65</accession>
<organism evidence="1 2">
    <name type="scientific">Vararia minispora EC-137</name>
    <dbReference type="NCBI Taxonomy" id="1314806"/>
    <lineage>
        <taxon>Eukaryota</taxon>
        <taxon>Fungi</taxon>
        <taxon>Dikarya</taxon>
        <taxon>Basidiomycota</taxon>
        <taxon>Agaricomycotina</taxon>
        <taxon>Agaricomycetes</taxon>
        <taxon>Russulales</taxon>
        <taxon>Lachnocladiaceae</taxon>
        <taxon>Vararia</taxon>
    </lineage>
</organism>
<name>A0ACB8QD65_9AGAM</name>